<dbReference type="Proteomes" id="UP001595945">
    <property type="component" value="Unassembled WGS sequence"/>
</dbReference>
<evidence type="ECO:0000313" key="4">
    <source>
        <dbReference type="Proteomes" id="UP001595945"/>
    </source>
</evidence>
<dbReference type="InterPro" id="IPR025286">
    <property type="entry name" value="MOFRL_assoc_dom"/>
</dbReference>
<keyword evidence="3" id="KW-0808">Transferase</keyword>
<feature type="domain" description="MOFRL" evidence="1">
    <location>
        <begin position="334"/>
        <end position="434"/>
    </location>
</feature>
<gene>
    <name evidence="3" type="ORF">ACFO9K_22045</name>
</gene>
<dbReference type="EMBL" id="JBHSHT010000004">
    <property type="protein sequence ID" value="MFC4826937.1"/>
    <property type="molecule type" value="Genomic_DNA"/>
</dbReference>
<dbReference type="InterPro" id="IPR038614">
    <property type="entry name" value="GK_N_sf"/>
</dbReference>
<dbReference type="InterPro" id="IPR037035">
    <property type="entry name" value="GK-like_C_sf"/>
</dbReference>
<reference evidence="3 4" key="1">
    <citation type="journal article" date="2019" name="Int. J. Syst. Evol. Microbiol.">
        <title>The Global Catalogue of Microorganisms (GCM) 10K type strain sequencing project: providing services to taxonomists for standard genome sequencing and annotation.</title>
        <authorList>
            <consortium name="The Broad Institute Genomics Platform"/>
            <consortium name="The Broad Institute Genome Sequencing Center for Infectious Disease"/>
            <person name="Wu L."/>
            <person name="Ma J."/>
        </authorList>
    </citation>
    <scope>NUCLEOTIDE SEQUENCE [LARGE SCALE GENOMIC DNA]</scope>
    <source>
        <strain evidence="3 4">XZYJ18</strain>
    </source>
</reference>
<organism evidence="3 4">
    <name type="scientific">Halorussus aquaticus</name>
    <dbReference type="NCBI Taxonomy" id="2953748"/>
    <lineage>
        <taxon>Archaea</taxon>
        <taxon>Methanobacteriati</taxon>
        <taxon>Methanobacteriota</taxon>
        <taxon>Stenosarchaea group</taxon>
        <taxon>Halobacteria</taxon>
        <taxon>Halobacteriales</taxon>
        <taxon>Haladaptataceae</taxon>
        <taxon>Halorussus</taxon>
    </lineage>
</organism>
<keyword evidence="3" id="KW-0418">Kinase</keyword>
<dbReference type="Pfam" id="PF05161">
    <property type="entry name" value="MOFRL"/>
    <property type="match status" value="1"/>
</dbReference>
<dbReference type="PANTHER" id="PTHR12227">
    <property type="entry name" value="GLYCERATE KINASE"/>
    <property type="match status" value="1"/>
</dbReference>
<dbReference type="GeneID" id="73047510"/>
<evidence type="ECO:0000259" key="1">
    <source>
        <dbReference type="Pfam" id="PF05161"/>
    </source>
</evidence>
<proteinExistence type="predicted"/>
<sequence>MSVYRDSLAETAAHEVALNCLDAGIEGAHPARVVGENVTLHGNQLTVGDATYDLSEYEEVIVVGGGNAAGAVAAGLEDELGDRIDRGVVVTDVLPETTDVELVEGDHPVPSERGAAGAARVRELAESATDETLVLGVVTGGGSALLPAPAGDLSLADLRRVTDELLASGAAIDEINAVRKHLSAIKGGRLAEATAPATVVGLVFSDVVGNDLDVVASGPLTPDRSTYAEALDVVERYDLDVPESVRERLWRGVSGDLPETPGPDDPAFEGVETHVLADGFTALAAARDEAVEQGYDAHVLSSRIRGEAREAAKSHVGIAEEMRATGNPFDTPAVVLSGGETTVTLRGDGDGGPNQEFALSAALELDDGGVVIASVDTDGIDGASEAAGAIVDTETVADDRGEARTALEENDAFPFLDARDALVVTGPTGTNVNDLRVMVVDSDATSAQ</sequence>
<dbReference type="AlphaFoldDB" id="A0ABD5Q8C0"/>
<protein>
    <submittedName>
        <fullName evidence="3">Glycerate kinase</fullName>
    </submittedName>
</protein>
<feature type="domain" description="MOFRL-associated" evidence="2">
    <location>
        <begin position="17"/>
        <end position="249"/>
    </location>
</feature>
<dbReference type="SUPFAM" id="SSF82544">
    <property type="entry name" value="GckA/TtuD-like"/>
    <property type="match status" value="1"/>
</dbReference>
<name>A0ABD5Q8C0_9EURY</name>
<dbReference type="RefSeq" id="WP_254270723.1">
    <property type="nucleotide sequence ID" value="NZ_CP100402.1"/>
</dbReference>
<dbReference type="InterPro" id="IPR007835">
    <property type="entry name" value="MOFRL"/>
</dbReference>
<dbReference type="GO" id="GO:0016301">
    <property type="term" value="F:kinase activity"/>
    <property type="evidence" value="ECO:0007669"/>
    <property type="project" value="UniProtKB-KW"/>
</dbReference>
<dbReference type="Gene3D" id="3.40.50.10180">
    <property type="entry name" value="Glycerate kinase, MOFRL-like N-terminal domain"/>
    <property type="match status" value="1"/>
</dbReference>
<comment type="caution">
    <text evidence="3">The sequence shown here is derived from an EMBL/GenBank/DDBJ whole genome shotgun (WGS) entry which is preliminary data.</text>
</comment>
<dbReference type="PANTHER" id="PTHR12227:SF0">
    <property type="entry name" value="GLYCERATE KINASE"/>
    <property type="match status" value="1"/>
</dbReference>
<dbReference type="Gene3D" id="3.40.1480.10">
    <property type="entry name" value="MOFRL domain"/>
    <property type="match status" value="1"/>
</dbReference>
<keyword evidence="4" id="KW-1185">Reference proteome</keyword>
<dbReference type="InterPro" id="IPR039760">
    <property type="entry name" value="MOFRL_protein"/>
</dbReference>
<evidence type="ECO:0000259" key="2">
    <source>
        <dbReference type="Pfam" id="PF13660"/>
    </source>
</evidence>
<evidence type="ECO:0000313" key="3">
    <source>
        <dbReference type="EMBL" id="MFC4826937.1"/>
    </source>
</evidence>
<accession>A0ABD5Q8C0</accession>
<dbReference type="Pfam" id="PF13660">
    <property type="entry name" value="DUF4147"/>
    <property type="match status" value="1"/>
</dbReference>